<protein>
    <submittedName>
        <fullName evidence="3">DUF4465 domain-containing protein</fullName>
    </submittedName>
</protein>
<dbReference type="RefSeq" id="WP_010539327.1">
    <property type="nucleotide sequence ID" value="NZ_CABMFH010000037.1"/>
</dbReference>
<keyword evidence="6" id="KW-1185">Reference proteome</keyword>
<evidence type="ECO:0000256" key="1">
    <source>
        <dbReference type="SAM" id="SignalP"/>
    </source>
</evidence>
<feature type="chain" id="PRO_5044593140" evidence="1">
    <location>
        <begin position="26"/>
        <end position="325"/>
    </location>
</feature>
<dbReference type="AlphaFoldDB" id="A0A3E5G3V3"/>
<dbReference type="EMBL" id="CZAE01000035">
    <property type="protein sequence ID" value="CUQ27039.1"/>
    <property type="molecule type" value="Genomic_DNA"/>
</dbReference>
<reference evidence="2 5" key="1">
    <citation type="submission" date="2015-09" db="EMBL/GenBank/DDBJ databases">
        <authorList>
            <consortium name="Pathogen Informatics"/>
        </authorList>
    </citation>
    <scope>NUCLEOTIDE SEQUENCE [LARGE SCALE GENOMIC DNA]</scope>
    <source>
        <strain evidence="2 5">2789STDY5834846</strain>
    </source>
</reference>
<accession>A0A174V785</accession>
<dbReference type="Proteomes" id="UP000095606">
    <property type="component" value="Unassembled WGS sequence"/>
</dbReference>
<dbReference type="EMBL" id="CP103141">
    <property type="protein sequence ID" value="UVQ74714.1"/>
    <property type="molecule type" value="Genomic_DNA"/>
</dbReference>
<evidence type="ECO:0000313" key="5">
    <source>
        <dbReference type="Proteomes" id="UP000095606"/>
    </source>
</evidence>
<dbReference type="EMBL" id="JANUTS010000001">
    <property type="protein sequence ID" value="MCS2795010.1"/>
    <property type="molecule type" value="Genomic_DNA"/>
</dbReference>
<dbReference type="Proteomes" id="UP001204548">
    <property type="component" value="Unassembled WGS sequence"/>
</dbReference>
<gene>
    <name evidence="2" type="ORF">ERS852461_04783</name>
    <name evidence="3" type="ORF">NXW97_23965</name>
    <name evidence="4" type="ORF">NXY30_27920</name>
</gene>
<dbReference type="GeneID" id="69592067"/>
<evidence type="ECO:0000313" key="3">
    <source>
        <dbReference type="EMBL" id="MCS2795010.1"/>
    </source>
</evidence>
<accession>A0A3E5G3V3</accession>
<dbReference type="Pfam" id="PF14717">
    <property type="entry name" value="DUF4465"/>
    <property type="match status" value="1"/>
</dbReference>
<dbReference type="Gene3D" id="2.60.120.1350">
    <property type="entry name" value="Protein of unknown function DUF4465"/>
    <property type="match status" value="1"/>
</dbReference>
<dbReference type="InterPro" id="IPR027828">
    <property type="entry name" value="DUF4465"/>
</dbReference>
<name>A0A3E5G3V3_9BACE</name>
<evidence type="ECO:0000313" key="2">
    <source>
        <dbReference type="EMBL" id="CUQ27039.1"/>
    </source>
</evidence>
<organism evidence="2 5">
    <name type="scientific">Bacteroides faecis</name>
    <dbReference type="NCBI Taxonomy" id="674529"/>
    <lineage>
        <taxon>Bacteria</taxon>
        <taxon>Pseudomonadati</taxon>
        <taxon>Bacteroidota</taxon>
        <taxon>Bacteroidia</taxon>
        <taxon>Bacteroidales</taxon>
        <taxon>Bacteroidaceae</taxon>
        <taxon>Bacteroides</taxon>
    </lineage>
</organism>
<evidence type="ECO:0000313" key="4">
    <source>
        <dbReference type="EMBL" id="UVQ74714.1"/>
    </source>
</evidence>
<dbReference type="Proteomes" id="UP001060104">
    <property type="component" value="Chromosome"/>
</dbReference>
<feature type="signal peptide" evidence="1">
    <location>
        <begin position="1"/>
        <end position="25"/>
    </location>
</feature>
<evidence type="ECO:0000313" key="6">
    <source>
        <dbReference type="Proteomes" id="UP001060104"/>
    </source>
</evidence>
<keyword evidence="1" id="KW-0732">Signal</keyword>
<sequence length="325" mass="35404">MKKNLNFLMGAVLLMATVLFASCNAEDDFLVSPVDSTGAVTRSVTTDPYVIDFANVPAAYTASDKYGANLYTGGAGQITEGYKVQLGNSGTYVQFPVNYLEQEWGEEPRPWQYDYWNGGLAVSDYTDITDGTYLNQCSVYNGGIAGVDNDKFVVAYGYSDFYNDPLSTYDKCAKIYLTDATGYTVVEEGTPVEGTVKTGTFNSVYVCNTTYSQIVMRDGNSFTTGGKSLEEQEGWFKVEFIGFASSDTSVAPTGKVTYYLANFDKSKEEESGLHGEIRTGWNQVDLTDLGTGVHMVVVNFVGSDKSDYGLNTPAYCALDNLSISL</sequence>
<reference evidence="3" key="2">
    <citation type="submission" date="2022-08" db="EMBL/GenBank/DDBJ databases">
        <title>Genome Sequencing of Bacteroides fragilis Group Isolates with Nanopore Technology.</title>
        <authorList>
            <person name="Tisza M.J."/>
            <person name="Smith D."/>
            <person name="Dekker J.P."/>
        </authorList>
    </citation>
    <scope>NUCLEOTIDE SEQUENCE</scope>
    <source>
        <strain evidence="3">BFG-351</strain>
        <strain evidence="4">BFG-527</strain>
    </source>
</reference>
<proteinExistence type="predicted"/>
<dbReference type="PROSITE" id="PS51257">
    <property type="entry name" value="PROKAR_LIPOPROTEIN"/>
    <property type="match status" value="1"/>
</dbReference>